<evidence type="ECO:0000256" key="8">
    <source>
        <dbReference type="SAM" id="Phobius"/>
    </source>
</evidence>
<dbReference type="GO" id="GO:0005886">
    <property type="term" value="C:plasma membrane"/>
    <property type="evidence" value="ECO:0007669"/>
    <property type="project" value="UniProtKB-SubCell"/>
</dbReference>
<comment type="subcellular location">
    <subcellularLocation>
        <location evidence="1">Cell membrane</location>
        <topology evidence="1">Multi-pass membrane protein</topology>
    </subcellularLocation>
</comment>
<keyword evidence="10" id="KW-1185">Reference proteome</keyword>
<dbReference type="KEGG" id="bhc:JFL75_08765"/>
<keyword evidence="5 8" id="KW-0812">Transmembrane</keyword>
<dbReference type="PANTHER" id="PTHR34702:SF1">
    <property type="entry name" value="NA(+)_H(+) ANTIPORTER SUBUNIT F"/>
    <property type="match status" value="1"/>
</dbReference>
<dbReference type="Pfam" id="PF04066">
    <property type="entry name" value="MrpF_PhaF"/>
    <property type="match status" value="1"/>
</dbReference>
<evidence type="ECO:0000256" key="2">
    <source>
        <dbReference type="ARBA" id="ARBA00009212"/>
    </source>
</evidence>
<comment type="similarity">
    <text evidence="2">Belongs to the CPA3 antiporters (TC 2.A.63) subunit F family.</text>
</comment>
<evidence type="ECO:0000313" key="9">
    <source>
        <dbReference type="EMBL" id="QQO10993.1"/>
    </source>
</evidence>
<evidence type="ECO:0000256" key="6">
    <source>
        <dbReference type="ARBA" id="ARBA00022989"/>
    </source>
</evidence>
<reference evidence="9" key="1">
    <citation type="submission" date="2021-01" db="EMBL/GenBank/DDBJ databases">
        <title>Description of Breznakiella homolactica.</title>
        <authorList>
            <person name="Song Y."/>
            <person name="Brune A."/>
        </authorList>
    </citation>
    <scope>NUCLEOTIDE SEQUENCE</scope>
    <source>
        <strain evidence="9">RmG30</strain>
    </source>
</reference>
<feature type="transmembrane region" description="Helical" evidence="8">
    <location>
        <begin position="6"/>
        <end position="25"/>
    </location>
</feature>
<gene>
    <name evidence="9" type="ORF">JFL75_08765</name>
</gene>
<evidence type="ECO:0000313" key="10">
    <source>
        <dbReference type="Proteomes" id="UP000595917"/>
    </source>
</evidence>
<evidence type="ECO:0000256" key="4">
    <source>
        <dbReference type="ARBA" id="ARBA00022475"/>
    </source>
</evidence>
<protein>
    <submittedName>
        <fullName evidence="9">pH regulation protein F</fullName>
    </submittedName>
</protein>
<sequence>MNGLLPAVFEWTIRILILCAVAAFVRIAAGPRGADRLTALSLISALFLAVLVLYGAQEGRGIYLDVALIYDVFGFLGILAIASFIREKEPD</sequence>
<dbReference type="GO" id="GO:0015385">
    <property type="term" value="F:sodium:proton antiporter activity"/>
    <property type="evidence" value="ECO:0007669"/>
    <property type="project" value="TreeGrafter"/>
</dbReference>
<feature type="transmembrane region" description="Helical" evidence="8">
    <location>
        <begin position="62"/>
        <end position="85"/>
    </location>
</feature>
<dbReference type="InterPro" id="IPR007208">
    <property type="entry name" value="MrpF/PhaF-like"/>
</dbReference>
<keyword evidence="7 8" id="KW-0472">Membrane</keyword>
<dbReference type="EMBL" id="CP067089">
    <property type="protein sequence ID" value="QQO10993.1"/>
    <property type="molecule type" value="Genomic_DNA"/>
</dbReference>
<dbReference type="AlphaFoldDB" id="A0A7T7XRC8"/>
<dbReference type="RefSeq" id="WP_215628304.1">
    <property type="nucleotide sequence ID" value="NZ_CP067089.2"/>
</dbReference>
<keyword evidence="6 8" id="KW-1133">Transmembrane helix</keyword>
<name>A0A7T7XRC8_9SPIR</name>
<evidence type="ECO:0000256" key="7">
    <source>
        <dbReference type="ARBA" id="ARBA00023136"/>
    </source>
</evidence>
<keyword evidence="4" id="KW-1003">Cell membrane</keyword>
<keyword evidence="3" id="KW-0813">Transport</keyword>
<dbReference type="PANTHER" id="PTHR34702">
    <property type="entry name" value="NA(+)/H(+) ANTIPORTER SUBUNIT F1"/>
    <property type="match status" value="1"/>
</dbReference>
<proteinExistence type="inferred from homology"/>
<accession>A0A7T7XRC8</accession>
<dbReference type="Proteomes" id="UP000595917">
    <property type="component" value="Chromosome"/>
</dbReference>
<organism evidence="9 10">
    <name type="scientific">Breznakiella homolactica</name>
    <dbReference type="NCBI Taxonomy" id="2798577"/>
    <lineage>
        <taxon>Bacteria</taxon>
        <taxon>Pseudomonadati</taxon>
        <taxon>Spirochaetota</taxon>
        <taxon>Spirochaetia</taxon>
        <taxon>Spirochaetales</taxon>
        <taxon>Breznakiellaceae</taxon>
        <taxon>Breznakiella</taxon>
    </lineage>
</organism>
<evidence type="ECO:0000256" key="1">
    <source>
        <dbReference type="ARBA" id="ARBA00004651"/>
    </source>
</evidence>
<feature type="transmembrane region" description="Helical" evidence="8">
    <location>
        <begin position="37"/>
        <end position="56"/>
    </location>
</feature>
<evidence type="ECO:0000256" key="3">
    <source>
        <dbReference type="ARBA" id="ARBA00022448"/>
    </source>
</evidence>
<evidence type="ECO:0000256" key="5">
    <source>
        <dbReference type="ARBA" id="ARBA00022692"/>
    </source>
</evidence>